<dbReference type="Proteomes" id="UP001238805">
    <property type="component" value="Chromosome"/>
</dbReference>
<feature type="domain" description="HipA N-terminal subdomain 1" evidence="5">
    <location>
        <begin position="11"/>
        <end position="109"/>
    </location>
</feature>
<accession>A0ABY8VPQ3</accession>
<dbReference type="NCBIfam" id="TIGR03071">
    <property type="entry name" value="couple_hipA"/>
    <property type="match status" value="1"/>
</dbReference>
<dbReference type="Pfam" id="PF07804">
    <property type="entry name" value="HipA_C"/>
    <property type="match status" value="1"/>
</dbReference>
<protein>
    <submittedName>
        <fullName evidence="6">HipA domain-containing protein</fullName>
    </submittedName>
</protein>
<evidence type="ECO:0000259" key="5">
    <source>
        <dbReference type="Pfam" id="PF13657"/>
    </source>
</evidence>
<keyword evidence="2" id="KW-0808">Transferase</keyword>
<name>A0ABY8VPQ3_9CORY</name>
<dbReference type="EMBL" id="CP126970">
    <property type="protein sequence ID" value="WIM69545.1"/>
    <property type="molecule type" value="Genomic_DNA"/>
</dbReference>
<evidence type="ECO:0000256" key="2">
    <source>
        <dbReference type="ARBA" id="ARBA00022679"/>
    </source>
</evidence>
<dbReference type="InterPro" id="IPR017508">
    <property type="entry name" value="HipA_N1"/>
</dbReference>
<dbReference type="InterPro" id="IPR052028">
    <property type="entry name" value="HipA_Ser/Thr_kinase"/>
</dbReference>
<gene>
    <name evidence="6" type="ORF">QP029_09850</name>
</gene>
<feature type="domain" description="HipA-like C-terminal" evidence="4">
    <location>
        <begin position="147"/>
        <end position="359"/>
    </location>
</feature>
<evidence type="ECO:0000256" key="1">
    <source>
        <dbReference type="ARBA" id="ARBA00010164"/>
    </source>
</evidence>
<dbReference type="Pfam" id="PF13657">
    <property type="entry name" value="Couple_hipA"/>
    <property type="match status" value="1"/>
</dbReference>
<sequence length="396" mass="41726">MIADVRQIPEADVLVDGVPAASLRRTSEGVEFRYRDDYLSSGLPSAATTLPLSEKPVVTAGGAVPPFFAGLLPEGRRLSALRRSVKTSADDELSLLLAVGADPVGAVAVIPAGGPAAVPTPTVDLSDPAGADFSAALTSHGVPDPVAMAGVQDKASARTIAVPVTTAGSDAILKISPPEYPQLVENEAACFRIGSGNNLRIPYADTALLHDCHGRAGLMVRRFDRSGSRRMAVEDAAQLLGIWPAEKYTVSFEEVTDAITGVCYSPLLALRTVAFQLAMAWLTGNGDLHAKNLSVLHDGRGFVPSPVYDVPSTVPYGDHDLALRVGGSTTGLSRRRFLAYTDGRGLPRPVAESIADEALRLTEGAADVITSAAAYDARRTRDLTRVLAHRRRSWGA</sequence>
<dbReference type="RefSeq" id="WP_284874139.1">
    <property type="nucleotide sequence ID" value="NZ_CP126970.1"/>
</dbReference>
<reference evidence="6 7" key="1">
    <citation type="submission" date="2023-05" db="EMBL/GenBank/DDBJ databases">
        <title>Corynebacterium suedekumii sp. nov. and Corynebacterium breve sp. nov. isolated from raw cow's milk.</title>
        <authorList>
            <person name="Baer M.K."/>
            <person name="Mehl L."/>
            <person name="Hellmuth R."/>
            <person name="Marke G."/>
            <person name="Lipski A."/>
        </authorList>
    </citation>
    <scope>NUCLEOTIDE SEQUENCE [LARGE SCALE GENOMIC DNA]</scope>
    <source>
        <strain evidence="6 7">LM112</strain>
    </source>
</reference>
<keyword evidence="7" id="KW-1185">Reference proteome</keyword>
<dbReference type="InterPro" id="IPR012893">
    <property type="entry name" value="HipA-like_C"/>
</dbReference>
<evidence type="ECO:0000313" key="6">
    <source>
        <dbReference type="EMBL" id="WIM69545.1"/>
    </source>
</evidence>
<dbReference type="PANTHER" id="PTHR37419">
    <property type="entry name" value="SERINE/THREONINE-PROTEIN KINASE TOXIN HIPA"/>
    <property type="match status" value="1"/>
</dbReference>
<proteinExistence type="inferred from homology"/>
<evidence type="ECO:0000313" key="7">
    <source>
        <dbReference type="Proteomes" id="UP001238805"/>
    </source>
</evidence>
<evidence type="ECO:0000259" key="4">
    <source>
        <dbReference type="Pfam" id="PF07804"/>
    </source>
</evidence>
<dbReference type="PANTHER" id="PTHR37419:SF1">
    <property type="entry name" value="SERINE_THREONINE-PROTEIN KINASE TOXIN HIPA"/>
    <property type="match status" value="1"/>
</dbReference>
<evidence type="ECO:0000256" key="3">
    <source>
        <dbReference type="ARBA" id="ARBA00022777"/>
    </source>
</evidence>
<organism evidence="6 7">
    <name type="scientific">Corynebacterium suedekumii</name>
    <dbReference type="NCBI Taxonomy" id="3049801"/>
    <lineage>
        <taxon>Bacteria</taxon>
        <taxon>Bacillati</taxon>
        <taxon>Actinomycetota</taxon>
        <taxon>Actinomycetes</taxon>
        <taxon>Mycobacteriales</taxon>
        <taxon>Corynebacteriaceae</taxon>
        <taxon>Corynebacterium</taxon>
    </lineage>
</organism>
<keyword evidence="3" id="KW-0418">Kinase</keyword>
<comment type="similarity">
    <text evidence="1">Belongs to the HipA Ser/Thr kinase family.</text>
</comment>